<keyword evidence="7" id="KW-0804">Transcription</keyword>
<keyword evidence="4" id="KW-0663">Pyridoxal phosphate</keyword>
<dbReference type="Pfam" id="PF00155">
    <property type="entry name" value="Aminotran_1_2"/>
    <property type="match status" value="1"/>
</dbReference>
<dbReference type="GO" id="GO:0003677">
    <property type="term" value="F:DNA binding"/>
    <property type="evidence" value="ECO:0007669"/>
    <property type="project" value="UniProtKB-KW"/>
</dbReference>
<dbReference type="RefSeq" id="WP_091187064.1">
    <property type="nucleotide sequence ID" value="NZ_FOMT01000003.1"/>
</dbReference>
<evidence type="ECO:0000313" key="10">
    <source>
        <dbReference type="Proteomes" id="UP000198855"/>
    </source>
</evidence>
<dbReference type="PRINTS" id="PR00035">
    <property type="entry name" value="HTHGNTR"/>
</dbReference>
<dbReference type="EMBL" id="FOMT01000003">
    <property type="protein sequence ID" value="SFE49045.1"/>
    <property type="molecule type" value="Genomic_DNA"/>
</dbReference>
<evidence type="ECO:0000259" key="8">
    <source>
        <dbReference type="PROSITE" id="PS50949"/>
    </source>
</evidence>
<dbReference type="InterPro" id="IPR000524">
    <property type="entry name" value="Tscrpt_reg_HTH_GntR"/>
</dbReference>
<dbReference type="GO" id="GO:0008483">
    <property type="term" value="F:transaminase activity"/>
    <property type="evidence" value="ECO:0007669"/>
    <property type="project" value="UniProtKB-KW"/>
</dbReference>
<comment type="cofactor">
    <cofactor evidence="1">
        <name>pyridoxal 5'-phosphate</name>
        <dbReference type="ChEBI" id="CHEBI:597326"/>
    </cofactor>
</comment>
<gene>
    <name evidence="9" type="ORF">SAMN05216378_3302</name>
</gene>
<keyword evidence="3 9" id="KW-0032">Aminotransferase</keyword>
<dbReference type="OrthoDB" id="9808770at2"/>
<accession>A0A1I2AYK2</accession>
<dbReference type="Pfam" id="PF00392">
    <property type="entry name" value="GntR"/>
    <property type="match status" value="1"/>
</dbReference>
<evidence type="ECO:0000256" key="1">
    <source>
        <dbReference type="ARBA" id="ARBA00001933"/>
    </source>
</evidence>
<dbReference type="InterPro" id="IPR015421">
    <property type="entry name" value="PyrdxlP-dep_Trfase_major"/>
</dbReference>
<dbReference type="SUPFAM" id="SSF53383">
    <property type="entry name" value="PLP-dependent transferases"/>
    <property type="match status" value="1"/>
</dbReference>
<dbReference type="Gene3D" id="3.40.640.10">
    <property type="entry name" value="Type I PLP-dependent aspartate aminotransferase-like (Major domain)"/>
    <property type="match status" value="1"/>
</dbReference>
<evidence type="ECO:0000256" key="6">
    <source>
        <dbReference type="ARBA" id="ARBA00023125"/>
    </source>
</evidence>
<proteinExistence type="inferred from homology"/>
<keyword evidence="5" id="KW-0805">Transcription regulation</keyword>
<dbReference type="InterPro" id="IPR036388">
    <property type="entry name" value="WH-like_DNA-bd_sf"/>
</dbReference>
<dbReference type="GO" id="GO:0003700">
    <property type="term" value="F:DNA-binding transcription factor activity"/>
    <property type="evidence" value="ECO:0007669"/>
    <property type="project" value="InterPro"/>
</dbReference>
<feature type="domain" description="HTH gntR-type" evidence="8">
    <location>
        <begin position="14"/>
        <end position="82"/>
    </location>
</feature>
<dbReference type="PROSITE" id="PS50949">
    <property type="entry name" value="HTH_GNTR"/>
    <property type="match status" value="1"/>
</dbReference>
<dbReference type="AlphaFoldDB" id="A0A1I2AYK2"/>
<dbReference type="InterPro" id="IPR051446">
    <property type="entry name" value="HTH_trans_reg/aminotransferase"/>
</dbReference>
<dbReference type="CDD" id="cd00609">
    <property type="entry name" value="AAT_like"/>
    <property type="match status" value="1"/>
</dbReference>
<protein>
    <submittedName>
        <fullName evidence="9">GntR family transcriptional regulator / MocR family aminotransferase</fullName>
    </submittedName>
</protein>
<evidence type="ECO:0000256" key="7">
    <source>
        <dbReference type="ARBA" id="ARBA00023163"/>
    </source>
</evidence>
<dbReference type="GO" id="GO:0030170">
    <property type="term" value="F:pyridoxal phosphate binding"/>
    <property type="evidence" value="ECO:0007669"/>
    <property type="project" value="InterPro"/>
</dbReference>
<dbReference type="SMART" id="SM00345">
    <property type="entry name" value="HTH_GNTR"/>
    <property type="match status" value="1"/>
</dbReference>
<organism evidence="9 10">
    <name type="scientific">Paenibacillus catalpae</name>
    <dbReference type="NCBI Taxonomy" id="1045775"/>
    <lineage>
        <taxon>Bacteria</taxon>
        <taxon>Bacillati</taxon>
        <taxon>Bacillota</taxon>
        <taxon>Bacilli</taxon>
        <taxon>Bacillales</taxon>
        <taxon>Paenibacillaceae</taxon>
        <taxon>Paenibacillus</taxon>
    </lineage>
</organism>
<keyword evidence="10" id="KW-1185">Reference proteome</keyword>
<dbReference type="InterPro" id="IPR004839">
    <property type="entry name" value="Aminotransferase_I/II_large"/>
</dbReference>
<comment type="similarity">
    <text evidence="2">In the C-terminal section; belongs to the class-I pyridoxal-phosphate-dependent aminotransferase family.</text>
</comment>
<sequence>MISVTPELDNESNIPLYQQLFIYLKRQIESGMVQENDRLPSIRQLSSYLSVSKNTVESAYQQLLAEGYIQSRLRSGLYVMPLDKLERAASQKLASAEAAQKSEEIPPHAINFEYGDVELEHFPVRLWKKCLVDALEECTTEVYGYGDRQGHAGLRAEIARYLYQSRGVVCAPDQIFLSAGTQTTVSLLAQLLPLPEEIAMEEPGYNGVRTVLLNMGRKIIPVPLDHDGISVEHLRHSGAKTVYVTPSHQFPIGMIMPVQNRIKLLQWAYEQDGYIIEDDFDSELRYQGQPIPALKALDTGDKVIYLGTFSKSFLPGIRLSYMVLPERAALDYRSKLQAYSQSVSPLIQAAMYRFMKEGYFESHIRKMRKLYQSRHRTLLRVIQEQLGSQVGVIGQRSGMHLLLDVYERSSDKLVQQALEHGVIAYTPEKHWLHPENCPPSFIMLGFGGLSEEKLREGIIRLRRAWFPQDVIQYDINRLGKRSEFF</sequence>
<evidence type="ECO:0000313" key="9">
    <source>
        <dbReference type="EMBL" id="SFE49045.1"/>
    </source>
</evidence>
<dbReference type="STRING" id="1045775.SAMN05216378_3302"/>
<dbReference type="PANTHER" id="PTHR46577:SF1">
    <property type="entry name" value="HTH-TYPE TRANSCRIPTIONAL REGULATORY PROTEIN GABR"/>
    <property type="match status" value="1"/>
</dbReference>
<dbReference type="PANTHER" id="PTHR46577">
    <property type="entry name" value="HTH-TYPE TRANSCRIPTIONAL REGULATORY PROTEIN GABR"/>
    <property type="match status" value="1"/>
</dbReference>
<evidence type="ECO:0000256" key="2">
    <source>
        <dbReference type="ARBA" id="ARBA00005384"/>
    </source>
</evidence>
<dbReference type="SUPFAM" id="SSF46785">
    <property type="entry name" value="Winged helix' DNA-binding domain"/>
    <property type="match status" value="1"/>
</dbReference>
<name>A0A1I2AYK2_9BACL</name>
<reference evidence="10" key="1">
    <citation type="submission" date="2016-10" db="EMBL/GenBank/DDBJ databases">
        <authorList>
            <person name="Varghese N."/>
            <person name="Submissions S."/>
        </authorList>
    </citation>
    <scope>NUCLEOTIDE SEQUENCE [LARGE SCALE GENOMIC DNA]</scope>
    <source>
        <strain evidence="10">CGMCC 1.10784</strain>
    </source>
</reference>
<evidence type="ECO:0000256" key="4">
    <source>
        <dbReference type="ARBA" id="ARBA00022898"/>
    </source>
</evidence>
<dbReference type="Proteomes" id="UP000198855">
    <property type="component" value="Unassembled WGS sequence"/>
</dbReference>
<keyword evidence="6" id="KW-0238">DNA-binding</keyword>
<dbReference type="InterPro" id="IPR015424">
    <property type="entry name" value="PyrdxlP-dep_Trfase"/>
</dbReference>
<dbReference type="Gene3D" id="1.10.10.10">
    <property type="entry name" value="Winged helix-like DNA-binding domain superfamily/Winged helix DNA-binding domain"/>
    <property type="match status" value="1"/>
</dbReference>
<dbReference type="InterPro" id="IPR036390">
    <property type="entry name" value="WH_DNA-bd_sf"/>
</dbReference>
<evidence type="ECO:0000256" key="5">
    <source>
        <dbReference type="ARBA" id="ARBA00023015"/>
    </source>
</evidence>
<evidence type="ECO:0000256" key="3">
    <source>
        <dbReference type="ARBA" id="ARBA00022576"/>
    </source>
</evidence>
<dbReference type="CDD" id="cd07377">
    <property type="entry name" value="WHTH_GntR"/>
    <property type="match status" value="1"/>
</dbReference>
<keyword evidence="9" id="KW-0808">Transferase</keyword>